<gene>
    <name evidence="6" type="primary">rnpA</name>
    <name evidence="8" type="ordered locus">Adeg_2151</name>
</gene>
<keyword evidence="1 6" id="KW-0819">tRNA processing</keyword>
<organism evidence="8 9">
    <name type="scientific">Ammonifex degensii (strain DSM 10501 / KC4)</name>
    <dbReference type="NCBI Taxonomy" id="429009"/>
    <lineage>
        <taxon>Bacteria</taxon>
        <taxon>Bacillati</taxon>
        <taxon>Bacillota</taxon>
        <taxon>Clostridia</taxon>
        <taxon>Thermoanaerobacterales</taxon>
        <taxon>Thermoanaerobacteraceae</taxon>
        <taxon>Ammonifex</taxon>
    </lineage>
</organism>
<dbReference type="SUPFAM" id="SSF54211">
    <property type="entry name" value="Ribosomal protein S5 domain 2-like"/>
    <property type="match status" value="1"/>
</dbReference>
<keyword evidence="9" id="KW-1185">Reference proteome</keyword>
<dbReference type="HAMAP" id="MF_00227">
    <property type="entry name" value="RNase_P"/>
    <property type="match status" value="1"/>
</dbReference>
<dbReference type="KEGG" id="adg:Adeg_2151"/>
<proteinExistence type="inferred from homology"/>
<dbReference type="EC" id="3.1.26.5" evidence="6 7"/>
<name>C9RAI2_AMMDK</name>
<dbReference type="GO" id="GO:0004526">
    <property type="term" value="F:ribonuclease P activity"/>
    <property type="evidence" value="ECO:0007669"/>
    <property type="project" value="UniProtKB-UniRule"/>
</dbReference>
<evidence type="ECO:0000256" key="4">
    <source>
        <dbReference type="ARBA" id="ARBA00022801"/>
    </source>
</evidence>
<keyword evidence="5 6" id="KW-0694">RNA-binding</keyword>
<dbReference type="InterPro" id="IPR020568">
    <property type="entry name" value="Ribosomal_Su5_D2-typ_SF"/>
</dbReference>
<dbReference type="HOGENOM" id="CLU_117179_9_4_9"/>
<dbReference type="GO" id="GO:0030677">
    <property type="term" value="C:ribonuclease P complex"/>
    <property type="evidence" value="ECO:0007669"/>
    <property type="project" value="TreeGrafter"/>
</dbReference>
<dbReference type="GO" id="GO:0042781">
    <property type="term" value="F:3'-tRNA processing endoribonuclease activity"/>
    <property type="evidence" value="ECO:0007669"/>
    <property type="project" value="TreeGrafter"/>
</dbReference>
<dbReference type="STRING" id="429009.Adeg_2151"/>
<dbReference type="AlphaFoldDB" id="C9RAI2"/>
<dbReference type="eggNOG" id="COG0594">
    <property type="taxonomic scope" value="Bacteria"/>
</dbReference>
<accession>C9RAI2</accession>
<dbReference type="Pfam" id="PF00825">
    <property type="entry name" value="Ribonuclease_P"/>
    <property type="match status" value="1"/>
</dbReference>
<dbReference type="RefSeq" id="WP_015740104.1">
    <property type="nucleotide sequence ID" value="NC_013385.1"/>
</dbReference>
<evidence type="ECO:0000256" key="3">
    <source>
        <dbReference type="ARBA" id="ARBA00022759"/>
    </source>
</evidence>
<dbReference type="OrthoDB" id="9810867at2"/>
<evidence type="ECO:0000256" key="2">
    <source>
        <dbReference type="ARBA" id="ARBA00022722"/>
    </source>
</evidence>
<dbReference type="GO" id="GO:0000049">
    <property type="term" value="F:tRNA binding"/>
    <property type="evidence" value="ECO:0007669"/>
    <property type="project" value="UniProtKB-UniRule"/>
</dbReference>
<evidence type="ECO:0000256" key="7">
    <source>
        <dbReference type="NCBIfam" id="TIGR00188"/>
    </source>
</evidence>
<dbReference type="PANTHER" id="PTHR33992:SF1">
    <property type="entry name" value="RIBONUCLEASE P PROTEIN COMPONENT"/>
    <property type="match status" value="1"/>
</dbReference>
<dbReference type="NCBIfam" id="TIGR00188">
    <property type="entry name" value="rnpA"/>
    <property type="match status" value="1"/>
</dbReference>
<keyword evidence="2 6" id="KW-0540">Nuclease</keyword>
<evidence type="ECO:0000313" key="9">
    <source>
        <dbReference type="Proteomes" id="UP000002620"/>
    </source>
</evidence>
<keyword evidence="3 6" id="KW-0255">Endonuclease</keyword>
<comment type="subunit">
    <text evidence="6">Consists of a catalytic RNA component (M1 or rnpB) and a protein subunit.</text>
</comment>
<comment type="catalytic activity">
    <reaction evidence="6">
        <text>Endonucleolytic cleavage of RNA, removing 5'-extranucleotides from tRNA precursor.</text>
        <dbReference type="EC" id="3.1.26.5"/>
    </reaction>
</comment>
<protein>
    <recommendedName>
        <fullName evidence="6 7">Ribonuclease P protein component</fullName>
        <shortName evidence="6">RNase P protein</shortName>
        <shortName evidence="6">RNaseP protein</shortName>
        <ecNumber evidence="6 7">3.1.26.5</ecNumber>
    </recommendedName>
    <alternativeName>
        <fullName evidence="6">Protein C5</fullName>
    </alternativeName>
</protein>
<dbReference type="Proteomes" id="UP000002620">
    <property type="component" value="Chromosome"/>
</dbReference>
<keyword evidence="4 6" id="KW-0378">Hydrolase</keyword>
<reference evidence="8 9" key="1">
    <citation type="submission" date="2009-10" db="EMBL/GenBank/DDBJ databases">
        <title>Complete sequence of chromosome of Ammonifex degensii KC4.</title>
        <authorList>
            <consortium name="US DOE Joint Genome Institute"/>
            <person name="Kerfeld C."/>
            <person name="Goodner B."/>
            <person name="Huber H."/>
            <person name="Stetter K."/>
            <person name="Lucas S."/>
            <person name="Copeland A."/>
            <person name="Lapidus A."/>
            <person name="Glavina del Rio T."/>
            <person name="Dalin E."/>
            <person name="Tice H."/>
            <person name="Bruce D."/>
            <person name="Goodwin L."/>
            <person name="Pitluck S."/>
            <person name="Saunders E."/>
            <person name="Brettin T."/>
            <person name="Detter J.C."/>
            <person name="Han C."/>
            <person name="Larimer F."/>
            <person name="Land M."/>
            <person name="Hauser L."/>
            <person name="Kyrpides N."/>
            <person name="Ovchinnikova G."/>
            <person name="Richardson P."/>
        </authorList>
    </citation>
    <scope>NUCLEOTIDE SEQUENCE [LARGE SCALE GENOMIC DNA]</scope>
    <source>
        <strain evidence="9">DSM 10501 / KC4</strain>
    </source>
</reference>
<comment type="similarity">
    <text evidence="6">Belongs to the RnpA family.</text>
</comment>
<sequence>MRRKRKVLSRNDFSAIFREGRRVVGRRVVVYFRPNQLDFYRLGFAVSKKVKTAVKKNRVRRLLREVCRLNPELFRPGFDYVLLGREGAEESSYWEIEEDVREALRRGGPQ</sequence>
<dbReference type="GO" id="GO:0001682">
    <property type="term" value="P:tRNA 5'-leader removal"/>
    <property type="evidence" value="ECO:0007669"/>
    <property type="project" value="UniProtKB-UniRule"/>
</dbReference>
<evidence type="ECO:0000256" key="1">
    <source>
        <dbReference type="ARBA" id="ARBA00022694"/>
    </source>
</evidence>
<evidence type="ECO:0000256" key="6">
    <source>
        <dbReference type="HAMAP-Rule" id="MF_00227"/>
    </source>
</evidence>
<evidence type="ECO:0000256" key="5">
    <source>
        <dbReference type="ARBA" id="ARBA00022884"/>
    </source>
</evidence>
<dbReference type="InterPro" id="IPR014721">
    <property type="entry name" value="Ribsml_uS5_D2-typ_fold_subgr"/>
</dbReference>
<dbReference type="InterPro" id="IPR000100">
    <property type="entry name" value="RNase_P"/>
</dbReference>
<dbReference type="EMBL" id="CP001785">
    <property type="protein sequence ID" value="ACX53228.1"/>
    <property type="molecule type" value="Genomic_DNA"/>
</dbReference>
<dbReference type="PANTHER" id="PTHR33992">
    <property type="entry name" value="RIBONUCLEASE P PROTEIN COMPONENT"/>
    <property type="match status" value="1"/>
</dbReference>
<evidence type="ECO:0000313" key="8">
    <source>
        <dbReference type="EMBL" id="ACX53228.1"/>
    </source>
</evidence>
<comment type="function">
    <text evidence="6">RNaseP catalyzes the removal of the 5'-leader sequence from pre-tRNA to produce the mature 5'-terminus. It can also cleave other RNA substrates such as 4.5S RNA. The protein component plays an auxiliary but essential role in vivo by binding to the 5'-leader sequence and broadening the substrate specificity of the ribozyme.</text>
</comment>
<dbReference type="Gene3D" id="3.30.230.10">
    <property type="match status" value="1"/>
</dbReference>